<dbReference type="PANTHER" id="PTHR45228:SF9">
    <property type="entry name" value="3'3'-CGAMP-SPECIFIC PHOSPHODIESTERASE 2"/>
    <property type="match status" value="1"/>
</dbReference>
<dbReference type="InterPro" id="IPR011006">
    <property type="entry name" value="CheY-like_superfamily"/>
</dbReference>
<name>A0A7K1KRF5_9BACT</name>
<dbReference type="EMBL" id="WODC01000010">
    <property type="protein sequence ID" value="MUM78658.1"/>
    <property type="molecule type" value="Genomic_DNA"/>
</dbReference>
<organism evidence="4 5">
    <name type="scientific">Pseudodesulfovibrio alkaliphilus</name>
    <dbReference type="NCBI Taxonomy" id="2661613"/>
    <lineage>
        <taxon>Bacteria</taxon>
        <taxon>Pseudomonadati</taxon>
        <taxon>Thermodesulfobacteriota</taxon>
        <taxon>Desulfovibrionia</taxon>
        <taxon>Desulfovibrionales</taxon>
        <taxon>Desulfovibrionaceae</taxon>
    </lineage>
</organism>
<comment type="caution">
    <text evidence="4">The sequence shown here is derived from an EMBL/GenBank/DDBJ whole genome shotgun (WGS) entry which is preliminary data.</text>
</comment>
<evidence type="ECO:0000256" key="1">
    <source>
        <dbReference type="PROSITE-ProRule" id="PRU00169"/>
    </source>
</evidence>
<dbReference type="SMART" id="SM00471">
    <property type="entry name" value="HDc"/>
    <property type="match status" value="1"/>
</dbReference>
<dbReference type="GO" id="GO:0000160">
    <property type="term" value="P:phosphorelay signal transduction system"/>
    <property type="evidence" value="ECO:0007669"/>
    <property type="project" value="InterPro"/>
</dbReference>
<evidence type="ECO:0000259" key="2">
    <source>
        <dbReference type="PROSITE" id="PS50110"/>
    </source>
</evidence>
<reference evidence="4 5" key="1">
    <citation type="submission" date="2019-11" db="EMBL/GenBank/DDBJ databases">
        <title>Pseudodesulfovibrio alkaliphilus, sp. nov., an alkaliphilic sulfate-reducing bacteria from mud volcano of Taman peninsula, Russia.</title>
        <authorList>
            <person name="Frolova A."/>
            <person name="Merkel A.Y."/>
            <person name="Slobodkin A.I."/>
        </authorList>
    </citation>
    <scope>NUCLEOTIDE SEQUENCE [LARGE SCALE GENOMIC DNA]</scope>
    <source>
        <strain evidence="4 5">F-1</strain>
    </source>
</reference>
<keyword evidence="1" id="KW-0597">Phosphoprotein</keyword>
<dbReference type="PANTHER" id="PTHR45228">
    <property type="entry name" value="CYCLIC DI-GMP PHOSPHODIESTERASE TM_0186-RELATED"/>
    <property type="match status" value="1"/>
</dbReference>
<dbReference type="InterPro" id="IPR021800">
    <property type="entry name" value="DUF3369"/>
</dbReference>
<feature type="domain" description="HD-GYP" evidence="3">
    <location>
        <begin position="318"/>
        <end position="515"/>
    </location>
</feature>
<dbReference type="InterPro" id="IPR003607">
    <property type="entry name" value="HD/PDEase_dom"/>
</dbReference>
<dbReference type="Pfam" id="PF11849">
    <property type="entry name" value="DUF3369"/>
    <property type="match status" value="1"/>
</dbReference>
<proteinExistence type="predicted"/>
<dbReference type="InterPro" id="IPR052020">
    <property type="entry name" value="Cyclic_di-GMP/3'3'-cGAMP_PDE"/>
</dbReference>
<keyword evidence="5" id="KW-1185">Reference proteome</keyword>
<dbReference type="RefSeq" id="WP_155935502.1">
    <property type="nucleotide sequence ID" value="NZ_WODC01000010.1"/>
</dbReference>
<dbReference type="InterPro" id="IPR001789">
    <property type="entry name" value="Sig_transdc_resp-reg_receiver"/>
</dbReference>
<dbReference type="Proteomes" id="UP000461162">
    <property type="component" value="Unassembled WGS sequence"/>
</dbReference>
<evidence type="ECO:0000313" key="5">
    <source>
        <dbReference type="Proteomes" id="UP000461162"/>
    </source>
</evidence>
<dbReference type="SUPFAM" id="SSF109604">
    <property type="entry name" value="HD-domain/PDEase-like"/>
    <property type="match status" value="1"/>
</dbReference>
<protein>
    <submittedName>
        <fullName evidence="4">DUF3369 domain-containing protein</fullName>
    </submittedName>
</protein>
<dbReference type="PROSITE" id="PS50110">
    <property type="entry name" value="RESPONSE_REGULATORY"/>
    <property type="match status" value="1"/>
</dbReference>
<accession>A0A7K1KRF5</accession>
<dbReference type="CDD" id="cd00077">
    <property type="entry name" value="HDc"/>
    <property type="match status" value="1"/>
</dbReference>
<dbReference type="SUPFAM" id="SSF52172">
    <property type="entry name" value="CheY-like"/>
    <property type="match status" value="1"/>
</dbReference>
<evidence type="ECO:0000313" key="4">
    <source>
        <dbReference type="EMBL" id="MUM78658.1"/>
    </source>
</evidence>
<dbReference type="Gene3D" id="3.40.50.2300">
    <property type="match status" value="1"/>
</dbReference>
<gene>
    <name evidence="4" type="ORF">GKC30_13540</name>
</gene>
<feature type="modified residue" description="4-aspartylphosphate" evidence="1">
    <location>
        <position position="83"/>
    </location>
</feature>
<feature type="domain" description="Response regulatory" evidence="2">
    <location>
        <begin position="28"/>
        <end position="152"/>
    </location>
</feature>
<evidence type="ECO:0000259" key="3">
    <source>
        <dbReference type="PROSITE" id="PS51832"/>
    </source>
</evidence>
<dbReference type="AlphaFoldDB" id="A0A7K1KRF5"/>
<dbReference type="Gene3D" id="1.10.3210.10">
    <property type="entry name" value="Hypothetical protein af1432"/>
    <property type="match status" value="1"/>
</dbReference>
<dbReference type="PROSITE" id="PS51832">
    <property type="entry name" value="HD_GYP"/>
    <property type="match status" value="1"/>
</dbReference>
<dbReference type="Pfam" id="PF13487">
    <property type="entry name" value="HD_5"/>
    <property type="match status" value="1"/>
</dbReference>
<sequence length="517" mass="57523">MTDTGNDELRFAAETDKNQAADMDRNWKLLVVDDDEFVHRVTAMVLRGYLFEGTGLTILSAYSAAEAKRMLEEHTDIAVMLLDVVMESPHAGLELADWTRNELRNKLVRIILRTGQPGEAPEQEVIFRYDINDYKEKAELTSQKLYTAITTAIRSYRDMRSIERSRKGLARILSASPDLFRAQSLGEFASGVLIQLAATVCQGDDTLMARASGVAAAKRDGQFRVIASTGRFEAARGHDVAETGDREVIACIERAAAIKRSFFHDDEFIGYFRTPTGSENIIYLQGTRPITEEDRSLIEIFSANISAAFDNIDQNTAMIDTQRELLFSLGEAVETRSAETVNHVRRVAEYARLLAVKAGMREDQAESLGLAATMHDVGKIGIPDAVLLKAGPLSESELAMVREHPAIGHGILKDSGSPVMRLAAAVALQHHERWDGLGYPQGLKGEAIDLVGRIVMLVDVFDALGCDRPHRRAWPVSDILAFIREHRGSMFDPALTDLFLKYRDEFLTIRDQWTPGR</sequence>
<dbReference type="InterPro" id="IPR037522">
    <property type="entry name" value="HD_GYP_dom"/>
</dbReference>